<protein>
    <submittedName>
        <fullName evidence="2">Uncharacterized protein</fullName>
    </submittedName>
</protein>
<sequence length="112" mass="12858">MKLGSCSHQFCFLLSFGLVQVLIKSNLSPCTLKLRYKFVFPGTYVSNYSLHWNLMISGEQEGWGLVWTVLWDMLWALMLCNSVARRLSLLQLVPTSCMEINTGNSYRVPYLV</sequence>
<evidence type="ECO:0000313" key="3">
    <source>
        <dbReference type="Proteomes" id="UP001630127"/>
    </source>
</evidence>
<keyword evidence="3" id="KW-1185">Reference proteome</keyword>
<reference evidence="2 3" key="1">
    <citation type="submission" date="2024-11" db="EMBL/GenBank/DDBJ databases">
        <title>A near-complete genome assembly of Cinchona calisaya.</title>
        <authorList>
            <person name="Lian D.C."/>
            <person name="Zhao X.W."/>
            <person name="Wei L."/>
        </authorList>
    </citation>
    <scope>NUCLEOTIDE SEQUENCE [LARGE SCALE GENOMIC DNA]</scope>
    <source>
        <tissue evidence="2">Nenye</tissue>
    </source>
</reference>
<accession>A0ABD3AM54</accession>
<name>A0ABD3AM54_9GENT</name>
<gene>
    <name evidence="2" type="ORF">ACH5RR_005697</name>
</gene>
<dbReference type="AlphaFoldDB" id="A0ABD3AM54"/>
<evidence type="ECO:0000313" key="2">
    <source>
        <dbReference type="EMBL" id="KAL3532176.1"/>
    </source>
</evidence>
<keyword evidence="1" id="KW-0732">Signal</keyword>
<dbReference type="Proteomes" id="UP001630127">
    <property type="component" value="Unassembled WGS sequence"/>
</dbReference>
<feature type="signal peptide" evidence="1">
    <location>
        <begin position="1"/>
        <end position="23"/>
    </location>
</feature>
<proteinExistence type="predicted"/>
<dbReference type="EMBL" id="JBJUIK010000003">
    <property type="protein sequence ID" value="KAL3532176.1"/>
    <property type="molecule type" value="Genomic_DNA"/>
</dbReference>
<feature type="chain" id="PRO_5044889331" evidence="1">
    <location>
        <begin position="24"/>
        <end position="112"/>
    </location>
</feature>
<organism evidence="2 3">
    <name type="scientific">Cinchona calisaya</name>
    <dbReference type="NCBI Taxonomy" id="153742"/>
    <lineage>
        <taxon>Eukaryota</taxon>
        <taxon>Viridiplantae</taxon>
        <taxon>Streptophyta</taxon>
        <taxon>Embryophyta</taxon>
        <taxon>Tracheophyta</taxon>
        <taxon>Spermatophyta</taxon>
        <taxon>Magnoliopsida</taxon>
        <taxon>eudicotyledons</taxon>
        <taxon>Gunneridae</taxon>
        <taxon>Pentapetalae</taxon>
        <taxon>asterids</taxon>
        <taxon>lamiids</taxon>
        <taxon>Gentianales</taxon>
        <taxon>Rubiaceae</taxon>
        <taxon>Cinchonoideae</taxon>
        <taxon>Cinchoneae</taxon>
        <taxon>Cinchona</taxon>
    </lineage>
</organism>
<evidence type="ECO:0000256" key="1">
    <source>
        <dbReference type="SAM" id="SignalP"/>
    </source>
</evidence>
<comment type="caution">
    <text evidence="2">The sequence shown here is derived from an EMBL/GenBank/DDBJ whole genome shotgun (WGS) entry which is preliminary data.</text>
</comment>